<reference evidence="2 3" key="1">
    <citation type="journal article" date="2013" name="Nature">
        <title>Insights into bilaterian evolution from three spiralian genomes.</title>
        <authorList>
            <person name="Simakov O."/>
            <person name="Marletaz F."/>
            <person name="Cho S.J."/>
            <person name="Edsinger-Gonzales E."/>
            <person name="Havlak P."/>
            <person name="Hellsten U."/>
            <person name="Kuo D.H."/>
            <person name="Larsson T."/>
            <person name="Lv J."/>
            <person name="Arendt D."/>
            <person name="Savage R."/>
            <person name="Osoegawa K."/>
            <person name="de Jong P."/>
            <person name="Grimwood J."/>
            <person name="Chapman J.A."/>
            <person name="Shapiro H."/>
            <person name="Aerts A."/>
            <person name="Otillar R.P."/>
            <person name="Terry A.Y."/>
            <person name="Boore J.L."/>
            <person name="Grigoriev I.V."/>
            <person name="Lindberg D.R."/>
            <person name="Seaver E.C."/>
            <person name="Weisblat D.A."/>
            <person name="Putnam N.H."/>
            <person name="Rokhsar D.S."/>
        </authorList>
    </citation>
    <scope>NUCLEOTIDE SEQUENCE [LARGE SCALE GENOMIC DNA]</scope>
</reference>
<gene>
    <name evidence="2" type="ORF">LOTGIDRAFT_163037</name>
</gene>
<dbReference type="AlphaFoldDB" id="V4A5Q0"/>
<organism evidence="2 3">
    <name type="scientific">Lottia gigantea</name>
    <name type="common">Giant owl limpet</name>
    <dbReference type="NCBI Taxonomy" id="225164"/>
    <lineage>
        <taxon>Eukaryota</taxon>
        <taxon>Metazoa</taxon>
        <taxon>Spiralia</taxon>
        <taxon>Lophotrochozoa</taxon>
        <taxon>Mollusca</taxon>
        <taxon>Gastropoda</taxon>
        <taxon>Patellogastropoda</taxon>
        <taxon>Lottioidea</taxon>
        <taxon>Lottiidae</taxon>
        <taxon>Lottia</taxon>
    </lineage>
</organism>
<evidence type="ECO:0000313" key="2">
    <source>
        <dbReference type="EMBL" id="ESO92032.1"/>
    </source>
</evidence>
<name>V4A5Q0_LOTGI</name>
<dbReference type="GeneID" id="20239232"/>
<dbReference type="Proteomes" id="UP000030746">
    <property type="component" value="Unassembled WGS sequence"/>
</dbReference>
<proteinExistence type="predicted"/>
<feature type="signal peptide" evidence="1">
    <location>
        <begin position="1"/>
        <end position="16"/>
    </location>
</feature>
<protein>
    <recommendedName>
        <fullName evidence="4">IGFBP N-terminal domain-containing protein</fullName>
    </recommendedName>
</protein>
<evidence type="ECO:0000256" key="1">
    <source>
        <dbReference type="SAM" id="SignalP"/>
    </source>
</evidence>
<feature type="chain" id="PRO_5004715778" description="IGFBP N-terminal domain-containing protein" evidence="1">
    <location>
        <begin position="17"/>
        <end position="122"/>
    </location>
</feature>
<dbReference type="EMBL" id="KB202163">
    <property type="protein sequence ID" value="ESO92032.1"/>
    <property type="molecule type" value="Genomic_DNA"/>
</dbReference>
<dbReference type="RefSeq" id="XP_009057336.1">
    <property type="nucleotide sequence ID" value="XM_009059088.1"/>
</dbReference>
<evidence type="ECO:0008006" key="4">
    <source>
        <dbReference type="Google" id="ProtNLM"/>
    </source>
</evidence>
<accession>V4A5Q0</accession>
<sequence>MVRFFIYITLLALAGASNCPDPSICLRIFCGVVDRQCLDGTIIPNAGFCGCCPACVPNLSGVPIMMWTWCKQFQVVEPMLSYEIGDPCGHTFLTGSVQGRCPKGSICDTTSVTCKPSKVSNV</sequence>
<keyword evidence="3" id="KW-1185">Reference proteome</keyword>
<dbReference type="OrthoDB" id="7659590at2759"/>
<keyword evidence="1" id="KW-0732">Signal</keyword>
<evidence type="ECO:0000313" key="3">
    <source>
        <dbReference type="Proteomes" id="UP000030746"/>
    </source>
</evidence>
<dbReference type="HOGENOM" id="CLU_2029330_0_0_1"/>
<dbReference type="KEGG" id="lgi:LOTGIDRAFT_163037"/>
<dbReference type="CTD" id="20239232"/>